<evidence type="ECO:0000313" key="3">
    <source>
        <dbReference type="Proteomes" id="UP000553632"/>
    </source>
</evidence>
<feature type="non-terminal residue" evidence="2">
    <location>
        <position position="1"/>
    </location>
</feature>
<accession>A0A7J6RT93</accession>
<name>A0A7J6RT93_PEROL</name>
<reference evidence="2 3" key="1">
    <citation type="submission" date="2020-04" db="EMBL/GenBank/DDBJ databases">
        <title>Perkinsus olseni comparative genomics.</title>
        <authorList>
            <person name="Bogema D.R."/>
        </authorList>
    </citation>
    <scope>NUCLEOTIDE SEQUENCE [LARGE SCALE GENOMIC DNA]</scope>
    <source>
        <strain evidence="2 3">ATCC PRA-207</strain>
    </source>
</reference>
<protein>
    <submittedName>
        <fullName evidence="2">Uncharacterized protein</fullName>
    </submittedName>
</protein>
<feature type="non-terminal residue" evidence="2">
    <location>
        <position position="160"/>
    </location>
</feature>
<dbReference type="Proteomes" id="UP000553632">
    <property type="component" value="Unassembled WGS sequence"/>
</dbReference>
<feature type="compositionally biased region" description="Polar residues" evidence="1">
    <location>
        <begin position="53"/>
        <end position="66"/>
    </location>
</feature>
<dbReference type="EMBL" id="JABANO010023395">
    <property type="protein sequence ID" value="KAF4723621.1"/>
    <property type="molecule type" value="Genomic_DNA"/>
</dbReference>
<keyword evidence="3" id="KW-1185">Reference proteome</keyword>
<evidence type="ECO:0000313" key="2">
    <source>
        <dbReference type="EMBL" id="KAF4723621.1"/>
    </source>
</evidence>
<feature type="region of interest" description="Disordered" evidence="1">
    <location>
        <begin position="1"/>
        <end position="74"/>
    </location>
</feature>
<sequence length="160" mass="17404">IRSRECAAREEERKTETSSCVAATPRIVAESAAPTQAPQVSHPAPQAPFTVTLAPSNSTKGISPATTAGDGPPLTENALEKIRKAVASAKAPPNGPIRVGGVETLGAFKAFYSDIAETRGWTAIHEFYWLHLHTDERLWMQIKKARGRLLENPLSRDSYR</sequence>
<comment type="caution">
    <text evidence="2">The sequence shown here is derived from an EMBL/GenBank/DDBJ whole genome shotgun (WGS) entry which is preliminary data.</text>
</comment>
<evidence type="ECO:0000256" key="1">
    <source>
        <dbReference type="SAM" id="MobiDB-lite"/>
    </source>
</evidence>
<feature type="compositionally biased region" description="Basic and acidic residues" evidence="1">
    <location>
        <begin position="1"/>
        <end position="16"/>
    </location>
</feature>
<gene>
    <name evidence="2" type="ORF">FOZ63_019744</name>
</gene>
<proteinExistence type="predicted"/>
<organism evidence="2 3">
    <name type="scientific">Perkinsus olseni</name>
    <name type="common">Perkinsus atlanticus</name>
    <dbReference type="NCBI Taxonomy" id="32597"/>
    <lineage>
        <taxon>Eukaryota</taxon>
        <taxon>Sar</taxon>
        <taxon>Alveolata</taxon>
        <taxon>Perkinsozoa</taxon>
        <taxon>Perkinsea</taxon>
        <taxon>Perkinsida</taxon>
        <taxon>Perkinsidae</taxon>
        <taxon>Perkinsus</taxon>
    </lineage>
</organism>
<dbReference type="AlphaFoldDB" id="A0A7J6RT93"/>